<dbReference type="PANTHER" id="PTHR18937:SF12">
    <property type="entry name" value="STRUCTURAL MAINTENANCE OF CHROMOSOMES PROTEIN"/>
    <property type="match status" value="1"/>
</dbReference>
<evidence type="ECO:0000256" key="10">
    <source>
        <dbReference type="ARBA" id="ARBA00023242"/>
    </source>
</evidence>
<evidence type="ECO:0000259" key="15">
    <source>
        <dbReference type="PROSITE" id="PS51719"/>
    </source>
</evidence>
<reference evidence="16" key="1">
    <citation type="submission" date="2014-09" db="EMBL/GenBank/DDBJ databases">
        <title>Draft genome sequence of an oleaginous Mucoromycotina fungus Mucor ambiguus NBRC6742.</title>
        <authorList>
            <person name="Takeda I."/>
            <person name="Yamane N."/>
            <person name="Morita T."/>
            <person name="Tamano K."/>
            <person name="Machida M."/>
            <person name="Baker S."/>
            <person name="Koike H."/>
        </authorList>
    </citation>
    <scope>NUCLEOTIDE SEQUENCE</scope>
    <source>
        <strain evidence="16">NBRC 6742</strain>
    </source>
</reference>
<dbReference type="GO" id="GO:0051301">
    <property type="term" value="P:cell division"/>
    <property type="evidence" value="ECO:0007669"/>
    <property type="project" value="UniProtKB-KW"/>
</dbReference>
<feature type="coiled-coil region" evidence="13">
    <location>
        <begin position="902"/>
        <end position="936"/>
    </location>
</feature>
<protein>
    <submittedName>
        <fullName evidence="16">Cohesin complex subunit psm1</fullName>
    </submittedName>
</protein>
<evidence type="ECO:0000256" key="4">
    <source>
        <dbReference type="ARBA" id="ARBA00022454"/>
    </source>
</evidence>
<organism evidence="16">
    <name type="scientific">Mucor ambiguus</name>
    <dbReference type="NCBI Taxonomy" id="91626"/>
    <lineage>
        <taxon>Eukaryota</taxon>
        <taxon>Fungi</taxon>
        <taxon>Fungi incertae sedis</taxon>
        <taxon>Mucoromycota</taxon>
        <taxon>Mucoromycotina</taxon>
        <taxon>Mucoromycetes</taxon>
        <taxon>Mucorales</taxon>
        <taxon>Mucorineae</taxon>
        <taxon>Mucoraceae</taxon>
        <taxon>Mucor</taxon>
    </lineage>
</organism>
<evidence type="ECO:0000256" key="3">
    <source>
        <dbReference type="ARBA" id="ARBA00005597"/>
    </source>
</evidence>
<dbReference type="GO" id="GO:0005524">
    <property type="term" value="F:ATP binding"/>
    <property type="evidence" value="ECO:0007669"/>
    <property type="project" value="InterPro"/>
</dbReference>
<keyword evidence="5" id="KW-0132">Cell division</keyword>
<evidence type="ECO:0000256" key="12">
    <source>
        <dbReference type="RuleBase" id="RU004560"/>
    </source>
</evidence>
<dbReference type="InterPro" id="IPR016491">
    <property type="entry name" value="Septin"/>
</dbReference>
<dbReference type="Pfam" id="PF02463">
    <property type="entry name" value="SMC_N"/>
    <property type="match status" value="1"/>
</dbReference>
<comment type="similarity">
    <text evidence="12">Belongs to the TRAFAC class TrmE-Era-EngA-EngB-Septin-like GTPase superfamily. Septin GTPase family.</text>
</comment>
<dbReference type="FunFam" id="3.40.50.300:FF:000260">
    <property type="entry name" value="Cell division control 10"/>
    <property type="match status" value="1"/>
</dbReference>
<dbReference type="GO" id="GO:0032161">
    <property type="term" value="C:cleavage apparatus septin structure"/>
    <property type="evidence" value="ECO:0007669"/>
    <property type="project" value="UniProtKB-ARBA"/>
</dbReference>
<feature type="coiled-coil region" evidence="13">
    <location>
        <begin position="393"/>
        <end position="490"/>
    </location>
</feature>
<keyword evidence="8 13" id="KW-0175">Coiled coil</keyword>
<dbReference type="STRING" id="91626.A0A0C9M5I1"/>
<dbReference type="Proteomes" id="UP000053815">
    <property type="component" value="Unassembled WGS sequence"/>
</dbReference>
<name>A0A0C9M5I1_9FUNG</name>
<evidence type="ECO:0000256" key="5">
    <source>
        <dbReference type="ARBA" id="ARBA00022618"/>
    </source>
</evidence>
<keyword evidence="6 12" id="KW-0547">Nucleotide-binding</keyword>
<evidence type="ECO:0000256" key="13">
    <source>
        <dbReference type="SAM" id="Coils"/>
    </source>
</evidence>
<keyword evidence="10" id="KW-0539">Nucleus</keyword>
<dbReference type="GO" id="GO:0007062">
    <property type="term" value="P:sister chromatid cohesion"/>
    <property type="evidence" value="ECO:0007669"/>
    <property type="project" value="InterPro"/>
</dbReference>
<gene>
    <name evidence="16" type="ORF">MAM1_0074d04271</name>
</gene>
<dbReference type="GO" id="GO:0016887">
    <property type="term" value="F:ATP hydrolysis activity"/>
    <property type="evidence" value="ECO:0007669"/>
    <property type="project" value="InterPro"/>
</dbReference>
<accession>A0A0C9M5I1</accession>
<dbReference type="EMBL" id="DF836363">
    <property type="protein sequence ID" value="GAN04806.1"/>
    <property type="molecule type" value="Genomic_DNA"/>
</dbReference>
<feature type="coiled-coil region" evidence="13">
    <location>
        <begin position="176"/>
        <end position="234"/>
    </location>
</feature>
<dbReference type="PANTHER" id="PTHR18937">
    <property type="entry name" value="STRUCTURAL MAINTENANCE OF CHROMOSOMES SMC FAMILY MEMBER"/>
    <property type="match status" value="1"/>
</dbReference>
<evidence type="ECO:0000313" key="16">
    <source>
        <dbReference type="EMBL" id="GAN04806.1"/>
    </source>
</evidence>
<feature type="region of interest" description="Disordered" evidence="14">
    <location>
        <begin position="967"/>
        <end position="1008"/>
    </location>
</feature>
<dbReference type="PROSITE" id="PS51719">
    <property type="entry name" value="G_SEPTIN"/>
    <property type="match status" value="1"/>
</dbReference>
<feature type="coiled-coil region" evidence="13">
    <location>
        <begin position="676"/>
        <end position="786"/>
    </location>
</feature>
<dbReference type="InterPro" id="IPR036277">
    <property type="entry name" value="SMC_hinge_sf"/>
</dbReference>
<dbReference type="SMART" id="SM00968">
    <property type="entry name" value="SMC_hinge"/>
    <property type="match status" value="1"/>
</dbReference>
<evidence type="ECO:0000256" key="7">
    <source>
        <dbReference type="ARBA" id="ARBA00022776"/>
    </source>
</evidence>
<dbReference type="GO" id="GO:0003677">
    <property type="term" value="F:DNA binding"/>
    <property type="evidence" value="ECO:0007669"/>
    <property type="project" value="TreeGrafter"/>
</dbReference>
<dbReference type="SUPFAM" id="SSF75553">
    <property type="entry name" value="Smc hinge domain"/>
    <property type="match status" value="1"/>
</dbReference>
<dbReference type="CDD" id="cd03275">
    <property type="entry name" value="ABC_SMC1_euk"/>
    <property type="match status" value="2"/>
</dbReference>
<comment type="subcellular location">
    <subcellularLocation>
        <location evidence="2">Chromosome</location>
    </subcellularLocation>
    <subcellularLocation>
        <location evidence="1">Nucleus</location>
    </subcellularLocation>
</comment>
<feature type="domain" description="Septin-type G" evidence="15">
    <location>
        <begin position="1283"/>
        <end position="1556"/>
    </location>
</feature>
<dbReference type="Gene3D" id="1.20.5.340">
    <property type="match status" value="1"/>
</dbReference>
<dbReference type="Gene3D" id="1.20.1060.20">
    <property type="match status" value="1"/>
</dbReference>
<proteinExistence type="inferred from homology"/>
<dbReference type="Gene3D" id="3.40.50.300">
    <property type="entry name" value="P-loop containing nucleotide triphosphate hydrolases"/>
    <property type="match status" value="3"/>
</dbReference>
<keyword evidence="4" id="KW-0158">Chromosome</keyword>
<feature type="compositionally biased region" description="Low complexity" evidence="14">
    <location>
        <begin position="980"/>
        <end position="1002"/>
    </location>
</feature>
<evidence type="ECO:0000256" key="14">
    <source>
        <dbReference type="SAM" id="MobiDB-lite"/>
    </source>
</evidence>
<evidence type="ECO:0000256" key="6">
    <source>
        <dbReference type="ARBA" id="ARBA00022741"/>
    </source>
</evidence>
<dbReference type="OrthoDB" id="5575062at2759"/>
<feature type="region of interest" description="Disordered" evidence="14">
    <location>
        <begin position="72"/>
        <end position="91"/>
    </location>
</feature>
<dbReference type="GO" id="GO:0000921">
    <property type="term" value="P:septin ring assembly"/>
    <property type="evidence" value="ECO:0007669"/>
    <property type="project" value="UniProtKB-ARBA"/>
</dbReference>
<dbReference type="GO" id="GO:0008278">
    <property type="term" value="C:cohesin complex"/>
    <property type="evidence" value="ECO:0007669"/>
    <property type="project" value="InterPro"/>
</dbReference>
<dbReference type="GO" id="GO:0005634">
    <property type="term" value="C:nucleus"/>
    <property type="evidence" value="ECO:0007669"/>
    <property type="project" value="UniProtKB-SubCell"/>
</dbReference>
<feature type="coiled-coil region" evidence="13">
    <location>
        <begin position="825"/>
        <end position="866"/>
    </location>
</feature>
<dbReference type="SUPFAM" id="SSF52540">
    <property type="entry name" value="P-loop containing nucleoside triphosphate hydrolases"/>
    <property type="match status" value="2"/>
</dbReference>
<dbReference type="CDD" id="cd01850">
    <property type="entry name" value="CDC_Septin"/>
    <property type="match status" value="1"/>
</dbReference>
<keyword evidence="9 12" id="KW-0342">GTP-binding</keyword>
<keyword evidence="17" id="KW-1185">Reference proteome</keyword>
<dbReference type="Pfam" id="PF00735">
    <property type="entry name" value="Septin"/>
    <property type="match status" value="1"/>
</dbReference>
<dbReference type="GO" id="GO:0005525">
    <property type="term" value="F:GTP binding"/>
    <property type="evidence" value="ECO:0007669"/>
    <property type="project" value="UniProtKB-KW"/>
</dbReference>
<dbReference type="InterPro" id="IPR010935">
    <property type="entry name" value="SMC_hinge"/>
</dbReference>
<evidence type="ECO:0000256" key="11">
    <source>
        <dbReference type="ARBA" id="ARBA00023306"/>
    </source>
</evidence>
<dbReference type="GO" id="GO:0043934">
    <property type="term" value="P:sporulation"/>
    <property type="evidence" value="ECO:0007669"/>
    <property type="project" value="UniProtKB-ARBA"/>
</dbReference>
<feature type="compositionally biased region" description="Polar residues" evidence="14">
    <location>
        <begin position="78"/>
        <end position="87"/>
    </location>
</feature>
<dbReference type="InterPro" id="IPR027417">
    <property type="entry name" value="P-loop_NTPase"/>
</dbReference>
<dbReference type="InterPro" id="IPR003395">
    <property type="entry name" value="RecF/RecN/SMC_N"/>
</dbReference>
<dbReference type="Gene3D" id="3.30.70.1620">
    <property type="match status" value="1"/>
</dbReference>
<dbReference type="InterPro" id="IPR028468">
    <property type="entry name" value="Smc1_ABC"/>
</dbReference>
<dbReference type="InterPro" id="IPR030379">
    <property type="entry name" value="G_SEPTIN_dom"/>
</dbReference>
<evidence type="ECO:0000256" key="2">
    <source>
        <dbReference type="ARBA" id="ARBA00004286"/>
    </source>
</evidence>
<evidence type="ECO:0000313" key="17">
    <source>
        <dbReference type="Proteomes" id="UP000053815"/>
    </source>
</evidence>
<dbReference type="Pfam" id="PF06470">
    <property type="entry name" value="SMC_hinge"/>
    <property type="match status" value="1"/>
</dbReference>
<keyword evidence="11" id="KW-0131">Cell cycle</keyword>
<comment type="similarity">
    <text evidence="3">Belongs to the SMC family. SMC1 subfamily.</text>
</comment>
<feature type="coiled-coil region" evidence="13">
    <location>
        <begin position="320"/>
        <end position="354"/>
    </location>
</feature>
<sequence length="1607" mass="182410">MGKLIRIEVENFKSYKGHQTIGPFHQFTSVIGPNGAGKSNLMDAISFVLGVHSSHLRSQNLKDMIYRSEALRKEGDATTPSSGVSTRSPKKAHVTAVYETSQGREIRFMRAINANGQSEYRINDRVVQYTDYNKALEKENILVKAKNFLVFQGDVESVASQNPKDLTRLIEQISGSWDYRDQYEDLKQKRDEAIEESAHTFNKKRGIAAEIKLYEEQKEEAEKFEKLVADKRDLTVQYLLWKLFHVEEKARALEEESSAKNSDKDDLQFEVAGMEDNFKKAREEKALIHREKIKCELHIRKINRELDEQHPTSISNMEKIAQLEKKMKQTEQSIERIKRDGQQQEQVVATLEKDLELLQYTEQQFEASIPTTASLTNGPVLTGAQLMDYERRKQEVSVKAVEEQQLLQQYQRQYKTEKQRLDEQKSKMEKLQTSEAETLDDLRQANEEKAALTLEAESIQERLVVRQSELKMLENERTTTHQREAKLNEKLQDVLSKLMEASVTQQESEKDSRFNESVATLKQIYPNVHGKLSDVCRPNQRKYDTAIATVLGRNMDAIVVEDEQTASECIEYMREQHVGVATFLPMHSLSLPPINDRYRNFVKGARLAYDVLKFDKQYDSVVQYACGNTLICDNLNIAKQICFEMNENVRTVSLDGSVIHQSGLMTGGQSGAQTTKKWAQSDVEELMRSRDKLLEELNQISKTKRMGSAEDSAKSDCSNLNSQLNTLKEELTTLERRIEGLQGTLENTRKNLAAAMHPYEQHKRDLDQLDASIHRVQADINRIEDHIFEDFCAEINVPTIRDYEAMQYGVSDEVIEQRAQFASQKSRLETQLSFEKDQLNELIARLKKLETTLVNDAAQKSKLEADVAGMAGKTEQLQLKLKSYEVDLQKQIHLEEQKQIDINEVSRALEAKGKNVEELLREFRAVESEYEKVRAERVAIFRKCKLEGINLPLTRGSMDDIIIEDASNQATQRTDDTESVSDASSVTGSVSSTNSTAHSASTDMDLDVPVSQMSIQSTDWEVEVDFSSVGAAQRRDNSARLDHEFQEQIKKYGDDIEQMAPNLKAVSRLEGVHERLRVAEQEFNTARATAKSAKEAFNLVKQKRYSKFFAAFSHISEKIDTVYKDLTKSPTFTLGGTAYLTAEDEDEPYLEGITYHAMPPMKRFRDMEQLSGGEKSVAALALLFAIHSFKPSPFFVLDEVDAALDNTNVSTVASYIRQHATPDFQFIVISLKHTLYEKAESLVGIYRDQDLNSSKTMTLMTALNSYVGFDTITQQIEKKSLKRGFQFNVMVVGQTGLGKSTLVNTLFASHLIDSKGRQHVQDLHKQTTQIESVSHVIEENGVRLRLNIVDTPGYGDQVDNENCWEPIIKYVKDQHSAYLRKELTAQREKVIQDNRVHCCLYFIAPSGHSLKPIDVIVLKKLVQVVNVVPVIAKSDSLTIEERAAFKQRINAELAFHHIDLYPYDTTEDYDDEERALNAHIRQLLPFAVVGSERQVVVDGKAVIGRKNRWGTIIVEDENHCEFIHLRNFLTRTHLQDLVETTAMVHYETFRSNQLMALKGAVAASPTSEITSPLSPAAVESPSSATLNSNNTNAATAAIPTKAFPPFA</sequence>
<evidence type="ECO:0000256" key="9">
    <source>
        <dbReference type="ARBA" id="ARBA00023134"/>
    </source>
</evidence>
<evidence type="ECO:0000256" key="8">
    <source>
        <dbReference type="ARBA" id="ARBA00023054"/>
    </source>
</evidence>
<keyword evidence="7" id="KW-0498">Mitosis</keyword>
<evidence type="ECO:0000256" key="1">
    <source>
        <dbReference type="ARBA" id="ARBA00004123"/>
    </source>
</evidence>